<accession>A0A7X6KTS2</accession>
<evidence type="ECO:0000256" key="1">
    <source>
        <dbReference type="ARBA" id="ARBA00022763"/>
    </source>
</evidence>
<keyword evidence="2" id="KW-0347">Helicase</keyword>
<evidence type="ECO:0000256" key="4">
    <source>
        <dbReference type="SAM" id="MobiDB-lite"/>
    </source>
</evidence>
<reference evidence="6 7" key="1">
    <citation type="submission" date="2020-04" db="EMBL/GenBank/DDBJ databases">
        <title>MicrobeNet Type strains.</title>
        <authorList>
            <person name="Nicholson A.C."/>
        </authorList>
    </citation>
    <scope>NUCLEOTIDE SEQUENCE [LARGE SCALE GENOMIC DNA]</scope>
    <source>
        <strain evidence="6 7">ATCC BAA-788</strain>
    </source>
</reference>
<evidence type="ECO:0000313" key="6">
    <source>
        <dbReference type="EMBL" id="NKY22124.1"/>
    </source>
</evidence>
<sequence>MVVPGESAAEAEESAGHEGARARVPGLSPSRANDFQQCPLLFRFRVVDRLPEPPSAAAARGTLVHSVLERLYDLPLGERTPAAAHDLIPEAWDRLLERQPEVTELFADDAAREEWLTSARLLLDTYFTLEDPNRLQPGERELNVRTQLADGPQLRGIVDRLDIAPDGRLRVVDYKTGKSPRAGYEGNALFQMRFYSYVLWRERGVLPTLLQLVYLGDGTVLRHAPSEAEMRTLEQRLRALWDRIEECARTGEWPTRTSKLCDWCAHRSICPAFGGTAPQVPPGAVELALGVVPAAS</sequence>
<keyword evidence="2" id="KW-0067">ATP-binding</keyword>
<dbReference type="AlphaFoldDB" id="A0A7X6KTS2"/>
<evidence type="ECO:0000256" key="3">
    <source>
        <dbReference type="ARBA" id="ARBA00023204"/>
    </source>
</evidence>
<dbReference type="GO" id="GO:0004386">
    <property type="term" value="F:helicase activity"/>
    <property type="evidence" value="ECO:0007669"/>
    <property type="project" value="UniProtKB-KW"/>
</dbReference>
<keyword evidence="1" id="KW-0227">DNA damage</keyword>
<dbReference type="InterPro" id="IPR011604">
    <property type="entry name" value="PDDEXK-like_dom_sf"/>
</dbReference>
<organism evidence="6 7">
    <name type="scientific">Cellulomonas denverensis</name>
    <dbReference type="NCBI Taxonomy" id="264297"/>
    <lineage>
        <taxon>Bacteria</taxon>
        <taxon>Bacillati</taxon>
        <taxon>Actinomycetota</taxon>
        <taxon>Actinomycetes</taxon>
        <taxon>Micrococcales</taxon>
        <taxon>Cellulomonadaceae</taxon>
        <taxon>Cellulomonas</taxon>
    </lineage>
</organism>
<evidence type="ECO:0000313" key="7">
    <source>
        <dbReference type="Proteomes" id="UP000581206"/>
    </source>
</evidence>
<keyword evidence="2" id="KW-0547">Nucleotide-binding</keyword>
<gene>
    <name evidence="6" type="ORF">HGA03_05525</name>
</gene>
<protein>
    <submittedName>
        <fullName evidence="6">RecB family exonuclease</fullName>
    </submittedName>
</protein>
<name>A0A7X6KTS2_9CELL</name>
<feature type="domain" description="PD-(D/E)XK endonuclease-like" evidence="5">
    <location>
        <begin position="27"/>
        <end position="271"/>
    </location>
</feature>
<keyword evidence="6" id="KW-0378">Hydrolase</keyword>
<keyword evidence="7" id="KW-1185">Reference proteome</keyword>
<feature type="region of interest" description="Disordered" evidence="4">
    <location>
        <begin position="1"/>
        <end position="30"/>
    </location>
</feature>
<dbReference type="EMBL" id="JAAXOX010000002">
    <property type="protein sequence ID" value="NKY22124.1"/>
    <property type="molecule type" value="Genomic_DNA"/>
</dbReference>
<dbReference type="InterPro" id="IPR011335">
    <property type="entry name" value="Restrct_endonuc-II-like"/>
</dbReference>
<dbReference type="Proteomes" id="UP000581206">
    <property type="component" value="Unassembled WGS sequence"/>
</dbReference>
<dbReference type="Gene3D" id="3.90.320.10">
    <property type="match status" value="1"/>
</dbReference>
<dbReference type="GO" id="GO:0006281">
    <property type="term" value="P:DNA repair"/>
    <property type="evidence" value="ECO:0007669"/>
    <property type="project" value="UniProtKB-KW"/>
</dbReference>
<dbReference type="GO" id="GO:0004527">
    <property type="term" value="F:exonuclease activity"/>
    <property type="evidence" value="ECO:0007669"/>
    <property type="project" value="UniProtKB-KW"/>
</dbReference>
<dbReference type="InterPro" id="IPR038726">
    <property type="entry name" value="PDDEXK_AddAB-type"/>
</dbReference>
<evidence type="ECO:0000256" key="2">
    <source>
        <dbReference type="ARBA" id="ARBA00022806"/>
    </source>
</evidence>
<dbReference type="SUPFAM" id="SSF52980">
    <property type="entry name" value="Restriction endonuclease-like"/>
    <property type="match status" value="1"/>
</dbReference>
<comment type="caution">
    <text evidence="6">The sequence shown here is derived from an EMBL/GenBank/DDBJ whole genome shotgun (WGS) entry which is preliminary data.</text>
</comment>
<keyword evidence="6" id="KW-0269">Exonuclease</keyword>
<dbReference type="Pfam" id="PF12705">
    <property type="entry name" value="PDDEXK_1"/>
    <property type="match status" value="1"/>
</dbReference>
<evidence type="ECO:0000259" key="5">
    <source>
        <dbReference type="Pfam" id="PF12705"/>
    </source>
</evidence>
<proteinExistence type="predicted"/>
<keyword evidence="3" id="KW-0234">DNA repair</keyword>
<keyword evidence="6" id="KW-0540">Nuclease</keyword>